<dbReference type="GO" id="GO:0008615">
    <property type="term" value="P:pyridoxine biosynthetic process"/>
    <property type="evidence" value="ECO:0007669"/>
    <property type="project" value="UniProtKB-UniRule"/>
</dbReference>
<keyword evidence="3" id="KW-0285">Flavoprotein</keyword>
<organism evidence="12 13">
    <name type="scientific">Candidatus Auribacter fodinae</name>
    <dbReference type="NCBI Taxonomy" id="2093366"/>
    <lineage>
        <taxon>Bacteria</taxon>
        <taxon>Pseudomonadati</taxon>
        <taxon>Candidatus Auribacterota</taxon>
        <taxon>Candidatus Auribacteria</taxon>
        <taxon>Candidatus Auribacterales</taxon>
        <taxon>Candidatus Auribacteraceae</taxon>
        <taxon>Candidatus Auribacter</taxon>
    </lineage>
</organism>
<dbReference type="PIRSF" id="PIRSF000190">
    <property type="entry name" value="Pyd_amn-ph_oxd"/>
    <property type="match status" value="1"/>
</dbReference>
<feature type="binding site" evidence="9">
    <location>
        <position position="174"/>
    </location>
    <ligand>
        <name>FMN</name>
        <dbReference type="ChEBI" id="CHEBI:58210"/>
    </ligand>
</feature>
<dbReference type="Proteomes" id="UP000266426">
    <property type="component" value="Unassembled WGS sequence"/>
</dbReference>
<feature type="binding site" evidence="9">
    <location>
        <begin position="50"/>
        <end position="55"/>
    </location>
    <ligand>
        <name>FMN</name>
        <dbReference type="ChEBI" id="CHEBI:58210"/>
    </ligand>
</feature>
<reference evidence="12 13" key="1">
    <citation type="journal article" date="2017" name="ISME J.">
        <title>Energy and carbon metabolisms in a deep terrestrial subsurface fluid microbial community.</title>
        <authorList>
            <person name="Momper L."/>
            <person name="Jungbluth S.P."/>
            <person name="Lee M.D."/>
            <person name="Amend J.P."/>
        </authorList>
    </citation>
    <scope>NUCLEOTIDE SEQUENCE [LARGE SCALE GENOMIC DNA]</scope>
    <source>
        <strain evidence="12">SURF_26</strain>
    </source>
</reference>
<evidence type="ECO:0000256" key="3">
    <source>
        <dbReference type="ARBA" id="ARBA00022630"/>
    </source>
</evidence>
<feature type="binding site" evidence="9">
    <location>
        <position position="72"/>
    </location>
    <ligand>
        <name>FMN</name>
        <dbReference type="ChEBI" id="CHEBI:58210"/>
    </ligand>
</feature>
<comment type="caution">
    <text evidence="12">The sequence shown here is derived from an EMBL/GenBank/DDBJ whole genome shotgun (WGS) entry which is preliminary data.</text>
</comment>
<dbReference type="Pfam" id="PF10590">
    <property type="entry name" value="PNP_phzG_C"/>
    <property type="match status" value="1"/>
</dbReference>
<dbReference type="InterPro" id="IPR012349">
    <property type="entry name" value="Split_barrel_FMN-bd"/>
</dbReference>
<feature type="binding site" evidence="9">
    <location>
        <position position="184"/>
    </location>
    <ligand>
        <name>FMN</name>
        <dbReference type="ChEBI" id="CHEBI:58210"/>
    </ligand>
</feature>
<feature type="binding site" evidence="9">
    <location>
        <position position="94"/>
    </location>
    <ligand>
        <name>FMN</name>
        <dbReference type="ChEBI" id="CHEBI:58210"/>
    </ligand>
</feature>
<dbReference type="EC" id="1.4.3.5" evidence="8"/>
<dbReference type="GO" id="GO:0010181">
    <property type="term" value="F:FMN binding"/>
    <property type="evidence" value="ECO:0007669"/>
    <property type="project" value="UniProtKB-UniRule"/>
</dbReference>
<dbReference type="Gene3D" id="2.30.110.10">
    <property type="entry name" value="Electron Transport, Fmn-binding Protein, Chain A"/>
    <property type="match status" value="1"/>
</dbReference>
<dbReference type="FunFam" id="2.30.110.10:FF:000020">
    <property type="entry name" value="PNPO isoform 11"/>
    <property type="match status" value="1"/>
</dbReference>
<evidence type="ECO:0000256" key="5">
    <source>
        <dbReference type="ARBA" id="ARBA00023002"/>
    </source>
</evidence>
<evidence type="ECO:0000259" key="11">
    <source>
        <dbReference type="Pfam" id="PF10590"/>
    </source>
</evidence>
<dbReference type="HAMAP" id="MF_01629">
    <property type="entry name" value="PdxH"/>
    <property type="match status" value="1"/>
</dbReference>
<feature type="domain" description="Pyridoxine 5'-phosphate oxidase dimerisation C-terminal" evidence="11">
    <location>
        <begin position="161"/>
        <end position="202"/>
    </location>
</feature>
<dbReference type="InterPro" id="IPR000659">
    <property type="entry name" value="Pyridox_Oxase"/>
</dbReference>
<dbReference type="PANTHER" id="PTHR10851">
    <property type="entry name" value="PYRIDOXINE-5-PHOSPHATE OXIDASE"/>
    <property type="match status" value="1"/>
</dbReference>
<proteinExistence type="inferred from homology"/>
<evidence type="ECO:0000256" key="9">
    <source>
        <dbReference type="PIRSR" id="PIRSR000190-2"/>
    </source>
</evidence>
<dbReference type="InterPro" id="IPR019576">
    <property type="entry name" value="Pyridoxamine_oxidase_dimer_C"/>
</dbReference>
<dbReference type="Pfam" id="PF01243">
    <property type="entry name" value="PNPOx_N"/>
    <property type="match status" value="1"/>
</dbReference>
<comment type="cofactor">
    <cofactor evidence="9">
        <name>FMN</name>
        <dbReference type="ChEBI" id="CHEBI:58210"/>
    </cofactor>
    <text evidence="9">Binds 1 FMN per subunit.</text>
</comment>
<comment type="pathway">
    <text evidence="7">Cofactor metabolism.</text>
</comment>
<evidence type="ECO:0000256" key="1">
    <source>
        <dbReference type="ARBA" id="ARBA00007301"/>
    </source>
</evidence>
<keyword evidence="5 12" id="KW-0560">Oxidoreductase</keyword>
<feature type="binding site" evidence="9">
    <location>
        <begin position="65"/>
        <end position="66"/>
    </location>
    <ligand>
        <name>FMN</name>
        <dbReference type="ChEBI" id="CHEBI:58210"/>
    </ligand>
</feature>
<comment type="subunit">
    <text evidence="2">Homodimer.</text>
</comment>
<dbReference type="NCBIfam" id="NF004231">
    <property type="entry name" value="PRK05679.1"/>
    <property type="match status" value="1"/>
</dbReference>
<keyword evidence="4 9" id="KW-0288">FMN</keyword>
<sequence length="202" mass="23734">MKKLTLTMMNPDPLIQFSRWFDEAKQCEHISNPDAMCLSTISPEGLPEGRIVLLKDVNADGFAFFTNTDSPKGLSLRHTPLAALTFYWQWLERQVRIQGSVVSISDSDADRYFSSRHRNSQIGAWSSLQSAVMDTEDELSVRFQHFKEKYRENQVPRPPYWSGYRVVPDKIEFWQGQDFRLHDRFMYSRNSENGWKIERLYP</sequence>
<name>A0A3A4RE38_9BACT</name>
<evidence type="ECO:0000313" key="12">
    <source>
        <dbReference type="EMBL" id="RJP60618.1"/>
    </source>
</evidence>
<feature type="binding site" evidence="9">
    <location>
        <begin position="129"/>
        <end position="130"/>
    </location>
    <ligand>
        <name>FMN</name>
        <dbReference type="ChEBI" id="CHEBI:58210"/>
    </ligand>
</feature>
<dbReference type="NCBIfam" id="TIGR00558">
    <property type="entry name" value="pdxH"/>
    <property type="match status" value="1"/>
</dbReference>
<feature type="domain" description="Pyridoxamine 5'-phosphate oxidase N-terminal" evidence="10">
    <location>
        <begin position="29"/>
        <end position="147"/>
    </location>
</feature>
<dbReference type="PANTHER" id="PTHR10851:SF0">
    <property type="entry name" value="PYRIDOXINE-5'-PHOSPHATE OXIDASE"/>
    <property type="match status" value="1"/>
</dbReference>
<evidence type="ECO:0000256" key="8">
    <source>
        <dbReference type="NCBIfam" id="TIGR00558"/>
    </source>
</evidence>
<dbReference type="EMBL" id="QZJZ01000025">
    <property type="protein sequence ID" value="RJP60618.1"/>
    <property type="molecule type" value="Genomic_DNA"/>
</dbReference>
<dbReference type="PROSITE" id="PS01064">
    <property type="entry name" value="PYRIDOX_OXIDASE"/>
    <property type="match status" value="1"/>
</dbReference>
<evidence type="ECO:0000256" key="2">
    <source>
        <dbReference type="ARBA" id="ARBA00011738"/>
    </source>
</evidence>
<accession>A0A3A4RE38</accession>
<dbReference type="InterPro" id="IPR011576">
    <property type="entry name" value="Pyridox_Oxase_N"/>
</dbReference>
<evidence type="ECO:0000259" key="10">
    <source>
        <dbReference type="Pfam" id="PF01243"/>
    </source>
</evidence>
<gene>
    <name evidence="12" type="primary">pdxH</name>
    <name evidence="12" type="ORF">C4541_03680</name>
</gene>
<keyword evidence="6" id="KW-0664">Pyridoxine biosynthesis</keyword>
<evidence type="ECO:0000313" key="13">
    <source>
        <dbReference type="Proteomes" id="UP000266426"/>
    </source>
</evidence>
<dbReference type="SUPFAM" id="SSF50475">
    <property type="entry name" value="FMN-binding split barrel"/>
    <property type="match status" value="1"/>
</dbReference>
<dbReference type="AlphaFoldDB" id="A0A3A4RE38"/>
<evidence type="ECO:0000256" key="6">
    <source>
        <dbReference type="ARBA" id="ARBA00023096"/>
    </source>
</evidence>
<comment type="similarity">
    <text evidence="1">Belongs to the pyridoxamine 5'-phosphate oxidase family.</text>
</comment>
<evidence type="ECO:0000256" key="4">
    <source>
        <dbReference type="ARBA" id="ARBA00022643"/>
    </source>
</evidence>
<dbReference type="InterPro" id="IPR019740">
    <property type="entry name" value="Pyridox_Oxase_CS"/>
</dbReference>
<dbReference type="GO" id="GO:0004733">
    <property type="term" value="F:pyridoxamine phosphate oxidase activity"/>
    <property type="evidence" value="ECO:0007669"/>
    <property type="project" value="UniProtKB-UniRule"/>
</dbReference>
<evidence type="ECO:0000256" key="7">
    <source>
        <dbReference type="ARBA" id="ARBA00060587"/>
    </source>
</evidence>
<protein>
    <recommendedName>
        <fullName evidence="8">Pyridoxamine 5'-phosphate oxidase</fullName>
        <ecNumber evidence="8">1.4.3.5</ecNumber>
    </recommendedName>
</protein>